<dbReference type="OrthoDB" id="9796140at2"/>
<evidence type="ECO:0000256" key="3">
    <source>
        <dbReference type="ARBA" id="ARBA00022722"/>
    </source>
</evidence>
<keyword evidence="3 5" id="KW-0540">Nuclease</keyword>
<dbReference type="PANTHER" id="PTHR33317">
    <property type="entry name" value="POLYNUCLEOTIDYL TRANSFERASE, RIBONUCLEASE H-LIKE SUPERFAMILY PROTEIN"/>
    <property type="match status" value="1"/>
</dbReference>
<evidence type="ECO:0000256" key="1">
    <source>
        <dbReference type="ARBA" id="ARBA00022490"/>
    </source>
</evidence>
<evidence type="ECO:0000313" key="7">
    <source>
        <dbReference type="EMBL" id="EFY07955.1"/>
    </source>
</evidence>
<evidence type="ECO:0000313" key="8">
    <source>
        <dbReference type="Proteomes" id="UP000018458"/>
    </source>
</evidence>
<sequence>MSVLAFDFGINSIGVAVGNEFTMSATPLEAVKARDGIPNADQINALFKEWQPSYIVVGYPINMDGTKEELTFKARKFGNRLADKFKLKVYFKDERLTTADAKERIFSQYGYKGLASKGKIDCVSAALILEAFFEEKAVSG</sequence>
<dbReference type="InterPro" id="IPR005227">
    <property type="entry name" value="YqgF"/>
</dbReference>
<protein>
    <recommendedName>
        <fullName evidence="5">Putative pre-16S rRNA nuclease</fullName>
        <ecNumber evidence="5">3.1.-.-</ecNumber>
    </recommendedName>
</protein>
<comment type="caution">
    <text evidence="7">The sequence shown here is derived from an EMBL/GenBank/DDBJ whole genome shotgun (WGS) entry which is preliminary data.</text>
</comment>
<keyword evidence="4 5" id="KW-0378">Hydrolase</keyword>
<dbReference type="Gene3D" id="3.30.420.140">
    <property type="entry name" value="YqgF/RNase H-like domain"/>
    <property type="match status" value="1"/>
</dbReference>
<dbReference type="SUPFAM" id="SSF53098">
    <property type="entry name" value="Ribonuclease H-like"/>
    <property type="match status" value="1"/>
</dbReference>
<comment type="function">
    <text evidence="5">Could be a nuclease involved in processing of the 5'-end of pre-16S rRNA.</text>
</comment>
<keyword evidence="2 5" id="KW-0690">Ribosome biogenesis</keyword>
<keyword evidence="8" id="KW-1185">Reference proteome</keyword>
<dbReference type="RefSeq" id="WP_009142448.1">
    <property type="nucleotide sequence ID" value="NZ_GL830946.1"/>
</dbReference>
<evidence type="ECO:0000256" key="2">
    <source>
        <dbReference type="ARBA" id="ARBA00022517"/>
    </source>
</evidence>
<dbReference type="EMBL" id="AEVO01000008">
    <property type="protein sequence ID" value="EFY07955.1"/>
    <property type="molecule type" value="Genomic_DNA"/>
</dbReference>
<dbReference type="SMART" id="SM00732">
    <property type="entry name" value="YqgFc"/>
    <property type="match status" value="1"/>
</dbReference>
<dbReference type="eggNOG" id="COG0816">
    <property type="taxonomic scope" value="Bacteria"/>
</dbReference>
<feature type="domain" description="YqgF/RNase H-like" evidence="6">
    <location>
        <begin position="1"/>
        <end position="101"/>
    </location>
</feature>
<dbReference type="GO" id="GO:0000967">
    <property type="term" value="P:rRNA 5'-end processing"/>
    <property type="evidence" value="ECO:0007669"/>
    <property type="project" value="UniProtKB-UniRule"/>
</dbReference>
<name>E8LHQ0_SUCHY</name>
<keyword evidence="1 5" id="KW-0963">Cytoplasm</keyword>
<proteinExistence type="inferred from homology"/>
<reference evidence="7 8" key="1">
    <citation type="submission" date="2011-01" db="EMBL/GenBank/DDBJ databases">
        <authorList>
            <person name="Weinstock G."/>
            <person name="Sodergren E."/>
            <person name="Clifton S."/>
            <person name="Fulton L."/>
            <person name="Fulton B."/>
            <person name="Courtney L."/>
            <person name="Fronick C."/>
            <person name="Harrison M."/>
            <person name="Strong C."/>
            <person name="Farmer C."/>
            <person name="Delahaunty K."/>
            <person name="Markovic C."/>
            <person name="Hall O."/>
            <person name="Minx P."/>
            <person name="Tomlinson C."/>
            <person name="Mitreva M."/>
            <person name="Hou S."/>
            <person name="Chen J."/>
            <person name="Wollam A."/>
            <person name="Pepin K.H."/>
            <person name="Johnson M."/>
            <person name="Bhonagiri V."/>
            <person name="Zhang X."/>
            <person name="Suruliraj S."/>
            <person name="Warren W."/>
            <person name="Chinwalla A."/>
            <person name="Mardis E.R."/>
            <person name="Wilson R.K."/>
        </authorList>
    </citation>
    <scope>NUCLEOTIDE SEQUENCE [LARGE SCALE GENOMIC DNA]</scope>
    <source>
        <strain evidence="8">DSM 22608 / JCM 16073 / KCTC 15190 / YIT 12066</strain>
    </source>
</reference>
<dbReference type="NCBIfam" id="TIGR00250">
    <property type="entry name" value="RNAse_H_YqgF"/>
    <property type="match status" value="1"/>
</dbReference>
<dbReference type="STRING" id="762983.HMPREF9444_00221"/>
<evidence type="ECO:0000259" key="6">
    <source>
        <dbReference type="SMART" id="SM00732"/>
    </source>
</evidence>
<dbReference type="CDD" id="cd16964">
    <property type="entry name" value="YqgF"/>
    <property type="match status" value="1"/>
</dbReference>
<organism evidence="7 8">
    <name type="scientific">Succinatimonas hippei (strain DSM 22608 / JCM 16073 / KCTC 15190 / YIT 12066)</name>
    <dbReference type="NCBI Taxonomy" id="762983"/>
    <lineage>
        <taxon>Bacteria</taxon>
        <taxon>Pseudomonadati</taxon>
        <taxon>Pseudomonadota</taxon>
        <taxon>Gammaproteobacteria</taxon>
        <taxon>Aeromonadales</taxon>
        <taxon>Succinivibrionaceae</taxon>
        <taxon>Succinatimonas</taxon>
    </lineage>
</organism>
<dbReference type="InterPro" id="IPR037027">
    <property type="entry name" value="YqgF/RNaseH-like_dom_sf"/>
</dbReference>
<comment type="subcellular location">
    <subcellularLocation>
        <location evidence="5">Cytoplasm</location>
    </subcellularLocation>
</comment>
<dbReference type="EC" id="3.1.-.-" evidence="5"/>
<evidence type="ECO:0000256" key="5">
    <source>
        <dbReference type="HAMAP-Rule" id="MF_00651"/>
    </source>
</evidence>
<dbReference type="Proteomes" id="UP000018458">
    <property type="component" value="Unassembled WGS sequence"/>
</dbReference>
<dbReference type="PANTHER" id="PTHR33317:SF4">
    <property type="entry name" value="POLYNUCLEOTIDYL TRANSFERASE, RIBONUCLEASE H-LIKE SUPERFAMILY PROTEIN"/>
    <property type="match status" value="1"/>
</dbReference>
<dbReference type="GO" id="GO:0005829">
    <property type="term" value="C:cytosol"/>
    <property type="evidence" value="ECO:0007669"/>
    <property type="project" value="TreeGrafter"/>
</dbReference>
<dbReference type="InterPro" id="IPR012337">
    <property type="entry name" value="RNaseH-like_sf"/>
</dbReference>
<accession>E8LHQ0</accession>
<dbReference type="HAMAP" id="MF_00651">
    <property type="entry name" value="Nuclease_YqgF"/>
    <property type="match status" value="1"/>
</dbReference>
<dbReference type="InterPro" id="IPR006641">
    <property type="entry name" value="YqgF/RNaseH-like_dom"/>
</dbReference>
<comment type="similarity">
    <text evidence="5">Belongs to the YqgF HJR family.</text>
</comment>
<dbReference type="GO" id="GO:0004518">
    <property type="term" value="F:nuclease activity"/>
    <property type="evidence" value="ECO:0007669"/>
    <property type="project" value="UniProtKB-KW"/>
</dbReference>
<dbReference type="AlphaFoldDB" id="E8LHQ0"/>
<gene>
    <name evidence="7" type="ORF">HMPREF9444_00221</name>
</gene>
<dbReference type="GO" id="GO:0016788">
    <property type="term" value="F:hydrolase activity, acting on ester bonds"/>
    <property type="evidence" value="ECO:0007669"/>
    <property type="project" value="UniProtKB-UniRule"/>
</dbReference>
<dbReference type="Pfam" id="PF03652">
    <property type="entry name" value="RuvX"/>
    <property type="match status" value="1"/>
</dbReference>
<dbReference type="HOGENOM" id="CLU_098240_3_0_6"/>
<evidence type="ECO:0000256" key="4">
    <source>
        <dbReference type="ARBA" id="ARBA00022801"/>
    </source>
</evidence>